<keyword evidence="10" id="KW-1185">Reference proteome</keyword>
<evidence type="ECO:0000256" key="7">
    <source>
        <dbReference type="SAM" id="SignalP"/>
    </source>
</evidence>
<evidence type="ECO:0000256" key="4">
    <source>
        <dbReference type="ARBA" id="ARBA00023139"/>
    </source>
</evidence>
<protein>
    <submittedName>
        <fullName evidence="9">Cystine transport system substrate-binding protein</fullName>
    </submittedName>
</protein>
<accession>A0ABT9YC85</accession>
<dbReference type="SMART" id="SM00062">
    <property type="entry name" value="PBPb"/>
    <property type="match status" value="1"/>
</dbReference>
<feature type="domain" description="Solute-binding protein family 3/N-terminal" evidence="8">
    <location>
        <begin position="52"/>
        <end position="276"/>
    </location>
</feature>
<evidence type="ECO:0000313" key="10">
    <source>
        <dbReference type="Proteomes" id="UP001225034"/>
    </source>
</evidence>
<dbReference type="PANTHER" id="PTHR35936">
    <property type="entry name" value="MEMBRANE-BOUND LYTIC MUREIN TRANSGLYCOSYLASE F"/>
    <property type="match status" value="1"/>
</dbReference>
<dbReference type="SUPFAM" id="SSF53850">
    <property type="entry name" value="Periplasmic binding protein-like II"/>
    <property type="match status" value="1"/>
</dbReference>
<evidence type="ECO:0000256" key="3">
    <source>
        <dbReference type="ARBA" id="ARBA00022729"/>
    </source>
</evidence>
<dbReference type="Proteomes" id="UP001225034">
    <property type="component" value="Unassembled WGS sequence"/>
</dbReference>
<dbReference type="PANTHER" id="PTHR35936:SF34">
    <property type="entry name" value="ABC TRANSPORTER EXTRACELLULAR-BINDING PROTEIN YCKB-RELATED"/>
    <property type="match status" value="1"/>
</dbReference>
<keyword evidence="5" id="KW-0449">Lipoprotein</keyword>
<comment type="subcellular location">
    <subcellularLocation>
        <location evidence="1">Cell envelope</location>
    </subcellularLocation>
</comment>
<keyword evidence="4" id="KW-0564">Palmitate</keyword>
<keyword evidence="3 7" id="KW-0732">Signal</keyword>
<proteinExistence type="inferred from homology"/>
<dbReference type="EMBL" id="JAUSUA010000001">
    <property type="protein sequence ID" value="MDQ0205465.1"/>
    <property type="molecule type" value="Genomic_DNA"/>
</dbReference>
<name>A0ABT9YC85_9BACI</name>
<comment type="similarity">
    <text evidence="2 6">Belongs to the bacterial solute-binding protein 3 family.</text>
</comment>
<dbReference type="PROSITE" id="PS01039">
    <property type="entry name" value="SBP_BACTERIAL_3"/>
    <property type="match status" value="1"/>
</dbReference>
<dbReference type="InterPro" id="IPR001638">
    <property type="entry name" value="Solute-binding_3/MltF_N"/>
</dbReference>
<comment type="caution">
    <text evidence="9">The sequence shown here is derived from an EMBL/GenBank/DDBJ whole genome shotgun (WGS) entry which is preliminary data.</text>
</comment>
<feature type="signal peptide" evidence="7">
    <location>
        <begin position="1"/>
        <end position="27"/>
    </location>
</feature>
<evidence type="ECO:0000313" key="9">
    <source>
        <dbReference type="EMBL" id="MDQ0205465.1"/>
    </source>
</evidence>
<evidence type="ECO:0000256" key="5">
    <source>
        <dbReference type="ARBA" id="ARBA00023288"/>
    </source>
</evidence>
<dbReference type="Gene3D" id="3.40.190.10">
    <property type="entry name" value="Periplasmic binding protein-like II"/>
    <property type="match status" value="2"/>
</dbReference>
<sequence>MLKSNKKKRTFHYSGALAGSVMVGLLAACGGQSDSNDETAETVWDRVQEEGKLVAATSGTLYPASYHAEDSDELTGFEVEILREVANRLDLDIEFSEMGIDNMLTAVNNGRVDVAANDIDITEDREEKFAFSEPYKHSYGSAVVRADDLSGIETLDDLEGKKAGGAATTVYMQIGVEHGAEEVIYDNVTNDTYLRDIENGRLDLVLNDYYLQTLAVEALPEIDVVVHPTLAYFPNSQAIIMKKDETELQEHINGAIEEMLNDGTISDISQQFFAGADVSQEPDVEIEE</sequence>
<evidence type="ECO:0000256" key="2">
    <source>
        <dbReference type="ARBA" id="ARBA00010333"/>
    </source>
</evidence>
<reference evidence="9 10" key="1">
    <citation type="submission" date="2023-07" db="EMBL/GenBank/DDBJ databases">
        <title>Genomic Encyclopedia of Type Strains, Phase IV (KMG-IV): sequencing the most valuable type-strain genomes for metagenomic binning, comparative biology and taxonomic classification.</title>
        <authorList>
            <person name="Goeker M."/>
        </authorList>
    </citation>
    <scope>NUCLEOTIDE SEQUENCE [LARGE SCALE GENOMIC DNA]</scope>
    <source>
        <strain evidence="9 10">DSM 19154</strain>
    </source>
</reference>
<evidence type="ECO:0000256" key="6">
    <source>
        <dbReference type="RuleBase" id="RU003744"/>
    </source>
</evidence>
<feature type="chain" id="PRO_5045488034" evidence="7">
    <location>
        <begin position="28"/>
        <end position="288"/>
    </location>
</feature>
<dbReference type="InterPro" id="IPR018313">
    <property type="entry name" value="SBP_3_CS"/>
</dbReference>
<dbReference type="Pfam" id="PF00497">
    <property type="entry name" value="SBP_bac_3"/>
    <property type="match status" value="1"/>
</dbReference>
<dbReference type="PROSITE" id="PS51257">
    <property type="entry name" value="PROKAR_LIPOPROTEIN"/>
    <property type="match status" value="1"/>
</dbReference>
<evidence type="ECO:0000256" key="1">
    <source>
        <dbReference type="ARBA" id="ARBA00004196"/>
    </source>
</evidence>
<organism evidence="9 10">
    <name type="scientific">Alkalicoccobacillus murimartini</name>
    <dbReference type="NCBI Taxonomy" id="171685"/>
    <lineage>
        <taxon>Bacteria</taxon>
        <taxon>Bacillati</taxon>
        <taxon>Bacillota</taxon>
        <taxon>Bacilli</taxon>
        <taxon>Bacillales</taxon>
        <taxon>Bacillaceae</taxon>
        <taxon>Alkalicoccobacillus</taxon>
    </lineage>
</organism>
<gene>
    <name evidence="9" type="ORF">J2S05_000239</name>
</gene>
<evidence type="ECO:0000259" key="8">
    <source>
        <dbReference type="SMART" id="SM00062"/>
    </source>
</evidence>